<dbReference type="PANTHER" id="PTHR46564:SF1">
    <property type="entry name" value="TRANSPOSASE"/>
    <property type="match status" value="1"/>
</dbReference>
<dbReference type="PANTHER" id="PTHR46564">
    <property type="entry name" value="TRANSPOSASE"/>
    <property type="match status" value="1"/>
</dbReference>
<protein>
    <recommendedName>
        <fullName evidence="6">Transposase</fullName>
    </recommendedName>
</protein>
<feature type="transmembrane region" description="Helical" evidence="1">
    <location>
        <begin position="121"/>
        <end position="140"/>
    </location>
</feature>
<accession>A0A2Y9CK90</accession>
<dbReference type="InterPro" id="IPR036397">
    <property type="entry name" value="RNaseH_sf"/>
</dbReference>
<dbReference type="InterPro" id="IPR047655">
    <property type="entry name" value="Transpos_IS630-like"/>
</dbReference>
<dbReference type="Gene3D" id="3.30.420.10">
    <property type="entry name" value="Ribonuclease H-like superfamily/Ribonuclease H"/>
    <property type="match status" value="1"/>
</dbReference>
<organism evidence="4 5">
    <name type="scientific">Candidatus Fukatsuia symbiotica</name>
    <dbReference type="NCBI Taxonomy" id="1878942"/>
    <lineage>
        <taxon>Bacteria</taxon>
        <taxon>Pseudomonadati</taxon>
        <taxon>Pseudomonadota</taxon>
        <taxon>Gammaproteobacteria</taxon>
        <taxon>Enterobacterales</taxon>
        <taxon>Yersiniaceae</taxon>
        <taxon>Candidatus Fukatsuia</taxon>
    </lineage>
</organism>
<dbReference type="EMBL" id="CP021659">
    <property type="protein sequence ID" value="AWK13249.1"/>
    <property type="molecule type" value="Genomic_DNA"/>
</dbReference>
<reference evidence="4 5" key="1">
    <citation type="submission" date="2017-05" db="EMBL/GenBank/DDBJ databases">
        <title>Genome sequence of Candidatus Fukatsuia symbiotica and Candidatus Hamiltonella defensa from Acyrthosiphon pisum strain 5D.</title>
        <authorList>
            <person name="Patel V.A."/>
            <person name="Chevignon G."/>
            <person name="Russell J.A."/>
            <person name="Oliver K.M."/>
        </authorList>
    </citation>
    <scope>NUCLEOTIDE SEQUENCE [LARGE SCALE GENOMIC DNA]</scope>
    <source>
        <strain evidence="4 5">5D</strain>
    </source>
</reference>
<keyword evidence="1" id="KW-0812">Transmembrane</keyword>
<dbReference type="NCBIfam" id="NF033545">
    <property type="entry name" value="transpos_IS630"/>
    <property type="match status" value="1"/>
</dbReference>
<gene>
    <name evidence="4" type="ORF">CCS41_00055</name>
</gene>
<dbReference type="KEGG" id="fsm:CCS41_00055"/>
<keyword evidence="5" id="KW-1185">Reference proteome</keyword>
<evidence type="ECO:0000259" key="3">
    <source>
        <dbReference type="Pfam" id="PF13358"/>
    </source>
</evidence>
<dbReference type="InterPro" id="IPR038717">
    <property type="entry name" value="Tc1-like_DDE_dom"/>
</dbReference>
<dbReference type="Pfam" id="PF01710">
    <property type="entry name" value="HTH_Tnp_IS630"/>
    <property type="match status" value="1"/>
</dbReference>
<sequence length="227" mass="25942">MGYDPLKSKFPEALVKDVELYPDAYQREHAAPFKVCTKSIWQALKKWGITYKKNLRHPRADEDVRCTFQEKRDGYKEQGKSLGYLDESGCAKDMPRTHGYSPRGQRCSGLQNGQAKRRTNVIGALLGTVLMAIVLFSSPVNSDVFYAWVTQLLQPSLPPHCVIVMDNASFHKRQDIQLAIINAGHLIQYLPPYPPDLNPIEHKWAQAKSKRRDLNCDINTLFSEYMM</sequence>
<evidence type="ECO:0000313" key="4">
    <source>
        <dbReference type="EMBL" id="AWK13249.1"/>
    </source>
</evidence>
<dbReference type="GO" id="GO:0003676">
    <property type="term" value="F:nucleic acid binding"/>
    <property type="evidence" value="ECO:0007669"/>
    <property type="project" value="InterPro"/>
</dbReference>
<name>A0A2Y9CK90_9GAMM</name>
<dbReference type="Pfam" id="PF13358">
    <property type="entry name" value="DDE_3"/>
    <property type="match status" value="1"/>
</dbReference>
<feature type="domain" description="Tc1-like transposase DDE" evidence="3">
    <location>
        <begin position="83"/>
        <end position="213"/>
    </location>
</feature>
<evidence type="ECO:0000259" key="2">
    <source>
        <dbReference type="Pfam" id="PF01710"/>
    </source>
</evidence>
<keyword evidence="1" id="KW-1133">Transmembrane helix</keyword>
<dbReference type="InterPro" id="IPR002622">
    <property type="entry name" value="Transposase_14"/>
</dbReference>
<dbReference type="AlphaFoldDB" id="A0A2Y9CK90"/>
<dbReference type="RefSeq" id="WP_072549787.1">
    <property type="nucleotide sequence ID" value="NZ_CP021659.1"/>
</dbReference>
<proteinExistence type="predicted"/>
<evidence type="ECO:0000256" key="1">
    <source>
        <dbReference type="SAM" id="Phobius"/>
    </source>
</evidence>
<keyword evidence="1" id="KW-0472">Membrane</keyword>
<feature type="domain" description="Transposase Synechocystis PCC 6803" evidence="2">
    <location>
        <begin position="12"/>
        <end position="57"/>
    </location>
</feature>
<evidence type="ECO:0000313" key="5">
    <source>
        <dbReference type="Proteomes" id="UP000261875"/>
    </source>
</evidence>
<dbReference type="Proteomes" id="UP000261875">
    <property type="component" value="Chromosome"/>
</dbReference>
<evidence type="ECO:0008006" key="6">
    <source>
        <dbReference type="Google" id="ProtNLM"/>
    </source>
</evidence>